<feature type="domain" description="EH" evidence="19">
    <location>
        <begin position="304"/>
        <end position="393"/>
    </location>
</feature>
<dbReference type="KEGG" id="slb:AWJ20_3086"/>
<dbReference type="PANTHER" id="PTHR11216">
    <property type="entry name" value="EH DOMAIN"/>
    <property type="match status" value="1"/>
</dbReference>
<dbReference type="GeneID" id="30035069"/>
<dbReference type="GO" id="GO:0005886">
    <property type="term" value="C:plasma membrane"/>
    <property type="evidence" value="ECO:0007669"/>
    <property type="project" value="UniProtKB-SubCell"/>
</dbReference>
<dbReference type="PROSITE" id="PS51082">
    <property type="entry name" value="WH2"/>
    <property type="match status" value="1"/>
</dbReference>
<feature type="region of interest" description="Disordered" evidence="18">
    <location>
        <begin position="460"/>
        <end position="480"/>
    </location>
</feature>
<evidence type="ECO:0000256" key="7">
    <source>
        <dbReference type="ARBA" id="ARBA00020728"/>
    </source>
</evidence>
<feature type="compositionally biased region" description="Pro residues" evidence="18">
    <location>
        <begin position="1190"/>
        <end position="1278"/>
    </location>
</feature>
<keyword evidence="10" id="KW-0254">Endocytosis</keyword>
<feature type="compositionally biased region" description="Low complexity" evidence="18">
    <location>
        <begin position="800"/>
        <end position="823"/>
    </location>
</feature>
<feature type="compositionally biased region" description="Polar residues" evidence="18">
    <location>
        <begin position="969"/>
        <end position="982"/>
    </location>
</feature>
<feature type="compositionally biased region" description="Low complexity" evidence="18">
    <location>
        <begin position="749"/>
        <end position="763"/>
    </location>
</feature>
<feature type="compositionally biased region" description="Low complexity" evidence="18">
    <location>
        <begin position="1134"/>
        <end position="1149"/>
    </location>
</feature>
<protein>
    <recommendedName>
        <fullName evidence="6">Actin cytoskeleton-regulatory complex protein PAN1</fullName>
    </recommendedName>
    <alternativeName>
        <fullName evidence="7">Actin cytoskeleton-regulatory complex protein pan1</fullName>
    </alternativeName>
</protein>
<name>A0A167FLQ2_9ASCO</name>
<feature type="compositionally biased region" description="Basic and acidic residues" evidence="18">
    <location>
        <begin position="467"/>
        <end position="477"/>
    </location>
</feature>
<dbReference type="InterPro" id="IPR000261">
    <property type="entry name" value="EH_dom"/>
</dbReference>
<dbReference type="SMART" id="SM00054">
    <property type="entry name" value="EFh"/>
    <property type="match status" value="2"/>
</dbReference>
<evidence type="ECO:0000259" key="19">
    <source>
        <dbReference type="PROSITE" id="PS50031"/>
    </source>
</evidence>
<dbReference type="GO" id="GO:0030479">
    <property type="term" value="C:actin cortical patch"/>
    <property type="evidence" value="ECO:0007669"/>
    <property type="project" value="UniProtKB-SubCell"/>
</dbReference>
<evidence type="ECO:0000256" key="9">
    <source>
        <dbReference type="ARBA" id="ARBA00022490"/>
    </source>
</evidence>
<evidence type="ECO:0000313" key="22">
    <source>
        <dbReference type="EMBL" id="ANB15458.1"/>
    </source>
</evidence>
<evidence type="ECO:0000256" key="8">
    <source>
        <dbReference type="ARBA" id="ARBA00022475"/>
    </source>
</evidence>
<feature type="region of interest" description="Disordered" evidence="18">
    <location>
        <begin position="73"/>
        <end position="204"/>
    </location>
</feature>
<evidence type="ECO:0000256" key="14">
    <source>
        <dbReference type="ARBA" id="ARBA00023136"/>
    </source>
</evidence>
<dbReference type="PROSITE" id="PS50031">
    <property type="entry name" value="EH"/>
    <property type="match status" value="2"/>
</dbReference>
<keyword evidence="9" id="KW-0963">Cytoplasm</keyword>
<dbReference type="EMBL" id="CP014503">
    <property type="protein sequence ID" value="ANB15458.1"/>
    <property type="molecule type" value="Genomic_DNA"/>
</dbReference>
<dbReference type="PROSITE" id="PS50222">
    <property type="entry name" value="EF_HAND_2"/>
    <property type="match status" value="1"/>
</dbReference>
<feature type="domain" description="EF-hand" evidence="20">
    <location>
        <begin position="337"/>
        <end position="372"/>
    </location>
</feature>
<dbReference type="Proteomes" id="UP000189580">
    <property type="component" value="Chromosome b"/>
</dbReference>
<proteinExistence type="inferred from homology"/>
<keyword evidence="14" id="KW-0472">Membrane</keyword>
<feature type="compositionally biased region" description="Polar residues" evidence="18">
    <location>
        <begin position="990"/>
        <end position="999"/>
    </location>
</feature>
<keyword evidence="15" id="KW-0009">Actin-binding</keyword>
<feature type="compositionally biased region" description="Acidic residues" evidence="18">
    <location>
        <begin position="871"/>
        <end position="884"/>
    </location>
</feature>
<evidence type="ECO:0000256" key="5">
    <source>
        <dbReference type="ARBA" id="ARBA00011159"/>
    </source>
</evidence>
<dbReference type="Pfam" id="PF12763">
    <property type="entry name" value="EH"/>
    <property type="match status" value="2"/>
</dbReference>
<dbReference type="GO" id="GO:0005509">
    <property type="term" value="F:calcium ion binding"/>
    <property type="evidence" value="ECO:0007669"/>
    <property type="project" value="InterPro"/>
</dbReference>
<feature type="compositionally biased region" description="Basic and acidic residues" evidence="18">
    <location>
        <begin position="885"/>
        <end position="948"/>
    </location>
</feature>
<dbReference type="SUPFAM" id="SSF47473">
    <property type="entry name" value="EF-hand"/>
    <property type="match status" value="2"/>
</dbReference>
<feature type="compositionally biased region" description="Polar residues" evidence="18">
    <location>
        <begin position="1160"/>
        <end position="1182"/>
    </location>
</feature>
<dbReference type="GO" id="GO:0010008">
    <property type="term" value="C:endosome membrane"/>
    <property type="evidence" value="ECO:0007669"/>
    <property type="project" value="UniProtKB-SubCell"/>
</dbReference>
<dbReference type="PANTHER" id="PTHR11216:SF173">
    <property type="entry name" value="ACTIN CYTOSKELETON-REGULATORY COMPLEX PROTEIN PAN1"/>
    <property type="match status" value="1"/>
</dbReference>
<keyword evidence="11" id="KW-0677">Repeat</keyword>
<evidence type="ECO:0000259" key="21">
    <source>
        <dbReference type="PROSITE" id="PS51082"/>
    </source>
</evidence>
<evidence type="ECO:0000256" key="10">
    <source>
        <dbReference type="ARBA" id="ARBA00022583"/>
    </source>
</evidence>
<evidence type="ECO:0000256" key="12">
    <source>
        <dbReference type="ARBA" id="ARBA00022753"/>
    </source>
</evidence>
<dbReference type="Gene3D" id="1.10.238.10">
    <property type="entry name" value="EF-hand"/>
    <property type="match status" value="2"/>
</dbReference>
<dbReference type="GO" id="GO:0016197">
    <property type="term" value="P:endosomal transport"/>
    <property type="evidence" value="ECO:0007669"/>
    <property type="project" value="TreeGrafter"/>
</dbReference>
<dbReference type="CDD" id="cd00052">
    <property type="entry name" value="EH"/>
    <property type="match status" value="1"/>
</dbReference>
<feature type="compositionally biased region" description="Low complexity" evidence="18">
    <location>
        <begin position="1000"/>
        <end position="1033"/>
    </location>
</feature>
<evidence type="ECO:0000256" key="6">
    <source>
        <dbReference type="ARBA" id="ARBA00015110"/>
    </source>
</evidence>
<reference evidence="22 23" key="1">
    <citation type="submission" date="2016-02" db="EMBL/GenBank/DDBJ databases">
        <title>Complete genome sequence and transcriptome regulation of the pentose utilising yeast Sugiyamaella lignohabitans.</title>
        <authorList>
            <person name="Bellasio M."/>
            <person name="Peymann A."/>
            <person name="Valli M."/>
            <person name="Sipitzky M."/>
            <person name="Graf A."/>
            <person name="Sauer M."/>
            <person name="Marx H."/>
            <person name="Mattanovich D."/>
        </authorList>
    </citation>
    <scope>NUCLEOTIDE SEQUENCE [LARGE SCALE GENOMIC DNA]</scope>
    <source>
        <strain evidence="22 23">CBS 10342</strain>
    </source>
</reference>
<comment type="function">
    <text evidence="17">Component of the PAN1 actin cytoskeleton-regulatory complex required for the internalization of endosomes during actin-coupled endocytosis. The complex links the site of endocytosis to the cell membrane-associated actin cytoskeleton. Mediates uptake of external molecules and vacuolar degradation of plasma membrane proteins. Plays a role in the proper organization of the cell membrane-associated actin cytoskeleton and promotes its destabilization.</text>
</comment>
<evidence type="ECO:0000256" key="13">
    <source>
        <dbReference type="ARBA" id="ARBA00023054"/>
    </source>
</evidence>
<feature type="region of interest" description="Disordered" evidence="18">
    <location>
        <begin position="728"/>
        <end position="1284"/>
    </location>
</feature>
<keyword evidence="23" id="KW-1185">Reference proteome</keyword>
<dbReference type="InterPro" id="IPR013182">
    <property type="entry name" value="DUF1720"/>
</dbReference>
<dbReference type="GO" id="GO:0006897">
    <property type="term" value="P:endocytosis"/>
    <property type="evidence" value="ECO:0007669"/>
    <property type="project" value="UniProtKB-KW"/>
</dbReference>
<dbReference type="OrthoDB" id="2015333at2759"/>
<keyword evidence="8" id="KW-1003">Cell membrane</keyword>
<evidence type="ECO:0000256" key="11">
    <source>
        <dbReference type="ARBA" id="ARBA00022737"/>
    </source>
</evidence>
<evidence type="ECO:0000256" key="16">
    <source>
        <dbReference type="ARBA" id="ARBA00023212"/>
    </source>
</evidence>
<evidence type="ECO:0000256" key="2">
    <source>
        <dbReference type="ARBA" id="ARBA00004134"/>
    </source>
</evidence>
<dbReference type="SMART" id="SM00027">
    <property type="entry name" value="EH"/>
    <property type="match status" value="2"/>
</dbReference>
<keyword evidence="16" id="KW-0206">Cytoskeleton</keyword>
<evidence type="ECO:0000259" key="20">
    <source>
        <dbReference type="PROSITE" id="PS50222"/>
    </source>
</evidence>
<dbReference type="GO" id="GO:0003779">
    <property type="term" value="F:actin binding"/>
    <property type="evidence" value="ECO:0007669"/>
    <property type="project" value="UniProtKB-KW"/>
</dbReference>
<keyword evidence="13" id="KW-0175">Coiled coil</keyword>
<evidence type="ECO:0000256" key="1">
    <source>
        <dbReference type="ARBA" id="ARBA00004125"/>
    </source>
</evidence>
<evidence type="ECO:0000256" key="4">
    <source>
        <dbReference type="ARBA" id="ARBA00009351"/>
    </source>
</evidence>
<dbReference type="InterPro" id="IPR002048">
    <property type="entry name" value="EF_hand_dom"/>
</dbReference>
<accession>A0A167FLQ2</accession>
<evidence type="ECO:0000313" key="23">
    <source>
        <dbReference type="Proteomes" id="UP000189580"/>
    </source>
</evidence>
<feature type="compositionally biased region" description="Polar residues" evidence="18">
    <location>
        <begin position="96"/>
        <end position="121"/>
    </location>
</feature>
<dbReference type="PRINTS" id="PR01217">
    <property type="entry name" value="PRICHEXTENSN"/>
</dbReference>
<keyword evidence="12" id="KW-0967">Endosome</keyword>
<dbReference type="RefSeq" id="XP_018737935.1">
    <property type="nucleotide sequence ID" value="XM_018880081.1"/>
</dbReference>
<organism evidence="22 23">
    <name type="scientific">Sugiyamaella lignohabitans</name>
    <dbReference type="NCBI Taxonomy" id="796027"/>
    <lineage>
        <taxon>Eukaryota</taxon>
        <taxon>Fungi</taxon>
        <taxon>Dikarya</taxon>
        <taxon>Ascomycota</taxon>
        <taxon>Saccharomycotina</taxon>
        <taxon>Dipodascomycetes</taxon>
        <taxon>Dipodascales</taxon>
        <taxon>Trichomonascaceae</taxon>
        <taxon>Sugiyamaella</taxon>
    </lineage>
</organism>
<evidence type="ECO:0000256" key="18">
    <source>
        <dbReference type="SAM" id="MobiDB-lite"/>
    </source>
</evidence>
<evidence type="ECO:0000256" key="3">
    <source>
        <dbReference type="ARBA" id="ARBA00004413"/>
    </source>
</evidence>
<dbReference type="InterPro" id="IPR011992">
    <property type="entry name" value="EF-hand-dom_pair"/>
</dbReference>
<evidence type="ECO:0000256" key="17">
    <source>
        <dbReference type="ARBA" id="ARBA00025194"/>
    </source>
</evidence>
<comment type="subcellular location">
    <subcellularLocation>
        <location evidence="3">Cell membrane</location>
        <topology evidence="3">Peripheral membrane protein</topology>
        <orientation evidence="3">Cytoplasmic side</orientation>
    </subcellularLocation>
    <subcellularLocation>
        <location evidence="2">Cytoplasm</location>
        <location evidence="2">Cytoskeleton</location>
        <location evidence="2">Actin patch</location>
    </subcellularLocation>
    <subcellularLocation>
        <location evidence="1">Endosome membrane</location>
        <topology evidence="1">Peripheral membrane protein</topology>
        <orientation evidence="1">Cytoplasmic side</orientation>
    </subcellularLocation>
</comment>
<sequence length="1311" mass="138747">MRSGLGASVLGNVWQLSDTNRTGRLLFPEFALAMYLCSLVLKGQSLPTKLPEKILNEVTSLVDIISFGVDDEESAGNASSGAGQSRSNVPDFTAGASGSLNSGTGISSGNYSAPQLTSQPTGGYGQQPIASQATGYPSQQQTGYGSQISLGSQTTGYASQPTLQSQATGFNSGIQPQATGYNSGIQPQATGYNSGIQPQATGYNSGIQPQATGYNAGNGIQPQVTGYTGVNGYGTGAQPLVAQPTGKPGQWGFINTPGTGLPGIEALKDRFMPTPGTALTGGGTYSSAELQGNAKIEWAITKDEKNIYDSVFSAWDTKNIGFIGGEQAINIFGKSGLNREDLETIWNLCDPGNKGKLDKDEFAVAMHLIYRRLNGYPLPSRLPPELIPPSSRNFKESVTQIKSFLRSNTGGLEPQQTGKVSYLKGRSFKNDGHSGTNRFPKDATVYKNNDDEFGGYVSSARHRNRRHDADEPKKESESSFPPIEKMNVTQLRKAIKEKKILLDAIDAKDEEDYSAVETLESRDKAAIEELKGRILKVQRELSQHPESALLSTGDVTHERRQLLRKLNAQTDLLPQLTTDVKKIEAEIAATRLELFRINFEKEHPGATIVGTGANGTITDADRRKAKSRALVKARMAALTGKPVEGGTSDIEQFEQLQATEAATIDSERQRNEKMFVDIEESVNQLKNDLERSLRETPDDVHSDLERRRWEDAIGVEEEVKQFIYSLPRAIKSEQQSSSTSGPRADLSRDTAPPTSSPAASRPSVGQPQNSQDRIAYVKAEAERRMNERLAALGITRKPKSASSAFSPPSDGADSSSPSATPTSAPVPTPVSPTNIAAKKQPPPPPKHREVPPATKSTSTNVAKAVPQPQQSEEDSSSDDDEEEAELLRLKAAQEERLRKLQQEAAERKEAAAKKAATDEKDAAKKKAKEERRAALKAEIEAAKERERAFLASEGATDSGDAEAPVADKTATSPLAQSPTQGKNPFFRPSANASSDSTKAVVSEPPVVSSPSSATATTNSTTAASTSNSNSHNPFLRPQAAQPKVEKVDIDPVAIAKQRRKQRGESDDDWGDHFSEDESSDEDEGLRGPTNPSQLASILFSMGGPMRPNSSTPASGQASEFHTPASSTSSLVNGAAAPAAAAAAAAPTPAFEQRSEVPPTESISQASNVAPAQGSSPSESSAPTLAEGPPADAPPPPPTNIPPPPPPFYEQNGAPPPPSDGPPPPPPPPPAPPAPPPPPSDGPPPPPPFPTGSAPPPPPPPNGFAPAPPAESSPAPPSGVPNISNLLGEIQKGAALKKVSTVEKSQSLGRVL</sequence>
<feature type="compositionally biased region" description="Polar residues" evidence="18">
    <location>
        <begin position="1107"/>
        <end position="1131"/>
    </location>
</feature>
<feature type="compositionally biased region" description="Polar residues" evidence="18">
    <location>
        <begin position="128"/>
        <end position="204"/>
    </location>
</feature>
<comment type="similarity">
    <text evidence="4">Belongs to the PAN1 family.</text>
</comment>
<feature type="domain" description="EH" evidence="19">
    <location>
        <begin position="1"/>
        <end position="61"/>
    </location>
</feature>
<dbReference type="InterPro" id="IPR003124">
    <property type="entry name" value="WH2_dom"/>
</dbReference>
<feature type="compositionally biased region" description="Low complexity" evidence="18">
    <location>
        <begin position="75"/>
        <end position="87"/>
    </location>
</feature>
<evidence type="ECO:0000256" key="15">
    <source>
        <dbReference type="ARBA" id="ARBA00023203"/>
    </source>
</evidence>
<feature type="domain" description="WH2" evidence="21">
    <location>
        <begin position="1281"/>
        <end position="1298"/>
    </location>
</feature>
<comment type="subunit">
    <text evidence="5">Component of the PAN1 actin cytoskeleton-regulatory complex.</text>
</comment>
<gene>
    <name evidence="22" type="primary">EDE1</name>
    <name evidence="22" type="ORF">AWJ20_3086</name>
</gene>
<dbReference type="Pfam" id="PF08226">
    <property type="entry name" value="DUF1720"/>
    <property type="match status" value="1"/>
</dbReference>
<feature type="compositionally biased region" description="Polar residues" evidence="18">
    <location>
        <begin position="732"/>
        <end position="741"/>
    </location>
</feature>